<keyword evidence="1" id="KW-1133">Transmembrane helix</keyword>
<feature type="domain" description="DUF4350" evidence="2">
    <location>
        <begin position="39"/>
        <end position="223"/>
    </location>
</feature>
<name>A0A7K3LQ47_9ACTN</name>
<evidence type="ECO:0000313" key="4">
    <source>
        <dbReference type="Proteomes" id="UP000466307"/>
    </source>
</evidence>
<dbReference type="Pfam" id="PF14258">
    <property type="entry name" value="DUF4350"/>
    <property type="match status" value="1"/>
</dbReference>
<reference evidence="3 4" key="1">
    <citation type="submission" date="2020-01" db="EMBL/GenBank/DDBJ databases">
        <title>Investigation of new actinobacteria for the biodesulphurisation of diesel fuel.</title>
        <authorList>
            <person name="Athi Narayanan S.M."/>
        </authorList>
    </citation>
    <scope>NUCLEOTIDE SEQUENCE [LARGE SCALE GENOMIC DNA]</scope>
    <source>
        <strain evidence="3 4">213E</strain>
    </source>
</reference>
<dbReference type="AlphaFoldDB" id="A0A7K3LQ47"/>
<comment type="caution">
    <text evidence="3">The sequence shown here is derived from an EMBL/GenBank/DDBJ whole genome shotgun (WGS) entry which is preliminary data.</text>
</comment>
<evidence type="ECO:0000256" key="1">
    <source>
        <dbReference type="SAM" id="Phobius"/>
    </source>
</evidence>
<evidence type="ECO:0000313" key="3">
    <source>
        <dbReference type="EMBL" id="NDK90191.1"/>
    </source>
</evidence>
<dbReference type="Proteomes" id="UP000466307">
    <property type="component" value="Unassembled WGS sequence"/>
</dbReference>
<keyword evidence="1" id="KW-0812">Transmembrane</keyword>
<accession>A0A7K3LQ47</accession>
<protein>
    <submittedName>
        <fullName evidence="3">DUF4350 domain-containing protein</fullName>
    </submittedName>
</protein>
<dbReference type="EMBL" id="JAADZU010000032">
    <property type="protein sequence ID" value="NDK90191.1"/>
    <property type="molecule type" value="Genomic_DNA"/>
</dbReference>
<gene>
    <name evidence="3" type="ORF">GYA93_11445</name>
</gene>
<sequence>MWVGIPVIVLLLVAVIAVVVLVGGTAARDKGNQYLLDPQNYGATGTSVLASIIDDHGVQVTIVRGLADLRVTPKPDAHTTVVVSNTAVLRPDTAAAFADRVREADRIVLLSPSSGTLSLLDWPIDGDRDPGIVPPGDSVAAGCTAAGIDPGDVVTARSYGYRAFDAGPPAAGAHNCFRVGDAAQVAIAPDSLVGPDLVALNASMTTNEQIESFDNAGVSVRLLANTDRILWYIPQADDVASASEEQSILPRFIGPAFLLAFFVVVALALWRGRRFGPVATEPLPAVVRAIETTRSRGRLYRRAADASRTAAILRVHTLDRLSGYLGLPYDPGRAIDAIGAVPVDDPAVTTICDAVTTITGRDLGQVSALLAGPLPADDAGLLTFTTELTTLEKEVRRTP</sequence>
<keyword evidence="4" id="KW-1185">Reference proteome</keyword>
<feature type="transmembrane region" description="Helical" evidence="1">
    <location>
        <begin position="252"/>
        <end position="270"/>
    </location>
</feature>
<organism evidence="3 4">
    <name type="scientific">Gordonia desulfuricans</name>
    <dbReference type="NCBI Taxonomy" id="89051"/>
    <lineage>
        <taxon>Bacteria</taxon>
        <taxon>Bacillati</taxon>
        <taxon>Actinomycetota</taxon>
        <taxon>Actinomycetes</taxon>
        <taxon>Mycobacteriales</taxon>
        <taxon>Gordoniaceae</taxon>
        <taxon>Gordonia</taxon>
    </lineage>
</organism>
<evidence type="ECO:0000259" key="2">
    <source>
        <dbReference type="Pfam" id="PF14258"/>
    </source>
</evidence>
<dbReference type="InterPro" id="IPR025646">
    <property type="entry name" value="DUF4350"/>
</dbReference>
<keyword evidence="1" id="KW-0472">Membrane</keyword>
<proteinExistence type="predicted"/>